<evidence type="ECO:0000256" key="6">
    <source>
        <dbReference type="ARBA" id="ARBA00022842"/>
    </source>
</evidence>
<evidence type="ECO:0000256" key="2">
    <source>
        <dbReference type="ARBA" id="ARBA00006702"/>
    </source>
</evidence>
<sequence length="924" mass="106867">MANMKKQKGNNARYKDAESPKLLRDSFTSLQFCVNVFTHGRYVEKQIEDNEKKSFLLKILAELVKEELPNVERNTLIKTLIMSVVVKSETTNDQVGKKSESPFRDIKECDSINDIVNHIVTIGVWEMYTYEWLFNRKTFLYYHTMLSSYYFYDKNNNLTSFNDKTFFLYVHTFVNTEFVNNFIFKNEDKKKKIKLTSYTKTMQGRRKKQEDRYVVITDLSRYIDSNDYKTWFFYKMNPLYFFSIFDGHRGIKACEYCMTHIIKNIIYYLYNQATTDEAATSVEATAMVETAGGEITEEKCSDEKCETFQGESNAKPHIEEKTSENKKDDVSNVKNGNKSKEKRTNSVQDEGNNKKRKTYDTEEEVCGEDSSSQLKRDNDKCQQDVAGDYDKEDDDEGKANRSKSNGSGCNEDGKNEGSNKLNNRKKLRFLDDMKDEEIMECIKLAFLKTDEHFLKVSKFPNHGCTIISLIVVKNKMFIANLGDCRAIGIVNANNVLKTDLLSHDHKPNDPKEKERIKKMGGDVICLQNVYRVKANIKKIPSEKPSLLERLSLKEEVYLAVSRAIGDKDFKHNNVISALPDVICKEIYKEDVGGNEDETGIIKQKGEDPTVKSSKMDETDKIRKNDKTDEIDKIDSNGKTDEIDKIDSNGKTDETDGSGKNDKTEKIEKIDEIGEEHENNFKDSDNMYYTPEEINYHFVVMACDGVWDTLSTKDVTQILQTYQHDPDKACSEIIKTAYAYGSQVDLLKVVTYAARRQPNRHGAEVLLMPSHKDWSILLCTYLTSCILKTPFKLQDLKCESYLRPRVLRYRKVFLKNFKSCTKREKKAIIFPCKLLGETLLLKNHFILLGLFNRLERGRGKREQQSQLVFACVHFGIPKTRKVKMAQKGETECKKRRKYIWRIGKKCKKNGEAAQTHQLNQQSLFC</sequence>
<reference evidence="14" key="1">
    <citation type="submission" date="2016-05" db="EMBL/GenBank/DDBJ databases">
        <authorList>
            <person name="Naeem Raeece"/>
        </authorList>
    </citation>
    <scope>NUCLEOTIDE SEQUENCE [LARGE SCALE GENOMIC DNA]</scope>
</reference>
<keyword evidence="6" id="KW-0460">Magnesium</keyword>
<feature type="compositionally biased region" description="Basic and acidic residues" evidence="11">
    <location>
        <begin position="603"/>
        <end position="662"/>
    </location>
</feature>
<dbReference type="CDD" id="cd00143">
    <property type="entry name" value="PP2Cc"/>
    <property type="match status" value="1"/>
</dbReference>
<dbReference type="AlphaFoldDB" id="A0A1A8VZN7"/>
<evidence type="ECO:0000256" key="11">
    <source>
        <dbReference type="SAM" id="MobiDB-lite"/>
    </source>
</evidence>
<evidence type="ECO:0000313" key="13">
    <source>
        <dbReference type="EMBL" id="SBS84357.1"/>
    </source>
</evidence>
<dbReference type="InterPro" id="IPR001932">
    <property type="entry name" value="PPM-type_phosphatase-like_dom"/>
</dbReference>
<comment type="cofactor">
    <cofactor evidence="1">
        <name>Mn(2+)</name>
        <dbReference type="ChEBI" id="CHEBI:29035"/>
    </cofactor>
</comment>
<comment type="catalytic activity">
    <reaction evidence="9">
        <text>O-phospho-L-seryl-[protein] + H2O = L-seryl-[protein] + phosphate</text>
        <dbReference type="Rhea" id="RHEA:20629"/>
        <dbReference type="Rhea" id="RHEA-COMP:9863"/>
        <dbReference type="Rhea" id="RHEA-COMP:11604"/>
        <dbReference type="ChEBI" id="CHEBI:15377"/>
        <dbReference type="ChEBI" id="CHEBI:29999"/>
        <dbReference type="ChEBI" id="CHEBI:43474"/>
        <dbReference type="ChEBI" id="CHEBI:83421"/>
        <dbReference type="EC" id="3.1.3.16"/>
    </reaction>
</comment>
<dbReference type="GO" id="GO:0046872">
    <property type="term" value="F:metal ion binding"/>
    <property type="evidence" value="ECO:0007669"/>
    <property type="project" value="UniProtKB-KW"/>
</dbReference>
<dbReference type="SMART" id="SM00332">
    <property type="entry name" value="PP2Cc"/>
    <property type="match status" value="1"/>
</dbReference>
<keyword evidence="8" id="KW-0464">Manganese</keyword>
<organism evidence="13 14">
    <name type="scientific">Plasmodium ovale curtisi</name>
    <dbReference type="NCBI Taxonomy" id="864141"/>
    <lineage>
        <taxon>Eukaryota</taxon>
        <taxon>Sar</taxon>
        <taxon>Alveolata</taxon>
        <taxon>Apicomplexa</taxon>
        <taxon>Aconoidasida</taxon>
        <taxon>Haemosporida</taxon>
        <taxon>Plasmodiidae</taxon>
        <taxon>Plasmodium</taxon>
        <taxon>Plasmodium (Plasmodium)</taxon>
    </lineage>
</organism>
<accession>A0A1A8VZN7</accession>
<dbReference type="PANTHER" id="PTHR13832:SF803">
    <property type="entry name" value="PROTEIN PHOSPHATASE 1G"/>
    <property type="match status" value="1"/>
</dbReference>
<feature type="region of interest" description="Disordered" evidence="11">
    <location>
        <begin position="595"/>
        <end position="662"/>
    </location>
</feature>
<gene>
    <name evidence="13" type="ORF">POVCU2_0025710</name>
</gene>
<name>A0A1A8VZN7_PLAOA</name>
<evidence type="ECO:0000256" key="7">
    <source>
        <dbReference type="ARBA" id="ARBA00022912"/>
    </source>
</evidence>
<proteinExistence type="inferred from homology"/>
<dbReference type="PANTHER" id="PTHR13832">
    <property type="entry name" value="PROTEIN PHOSPHATASE 2C"/>
    <property type="match status" value="1"/>
</dbReference>
<feature type="region of interest" description="Disordered" evidence="11">
    <location>
        <begin position="306"/>
        <end position="420"/>
    </location>
</feature>
<evidence type="ECO:0000256" key="4">
    <source>
        <dbReference type="ARBA" id="ARBA00022723"/>
    </source>
</evidence>
<evidence type="ECO:0000259" key="12">
    <source>
        <dbReference type="PROSITE" id="PS51746"/>
    </source>
</evidence>
<evidence type="ECO:0000256" key="1">
    <source>
        <dbReference type="ARBA" id="ARBA00001936"/>
    </source>
</evidence>
<evidence type="ECO:0000256" key="10">
    <source>
        <dbReference type="ARBA" id="ARBA00048336"/>
    </source>
</evidence>
<dbReference type="EC" id="3.1.3.16" evidence="3"/>
<evidence type="ECO:0000256" key="5">
    <source>
        <dbReference type="ARBA" id="ARBA00022801"/>
    </source>
</evidence>
<comment type="catalytic activity">
    <reaction evidence="10">
        <text>O-phospho-L-threonyl-[protein] + H2O = L-threonyl-[protein] + phosphate</text>
        <dbReference type="Rhea" id="RHEA:47004"/>
        <dbReference type="Rhea" id="RHEA-COMP:11060"/>
        <dbReference type="Rhea" id="RHEA-COMP:11605"/>
        <dbReference type="ChEBI" id="CHEBI:15377"/>
        <dbReference type="ChEBI" id="CHEBI:30013"/>
        <dbReference type="ChEBI" id="CHEBI:43474"/>
        <dbReference type="ChEBI" id="CHEBI:61977"/>
        <dbReference type="EC" id="3.1.3.16"/>
    </reaction>
</comment>
<evidence type="ECO:0000313" key="14">
    <source>
        <dbReference type="Proteomes" id="UP000078560"/>
    </source>
</evidence>
<dbReference type="SUPFAM" id="SSF81606">
    <property type="entry name" value="PP2C-like"/>
    <property type="match status" value="1"/>
</dbReference>
<comment type="similarity">
    <text evidence="2">Belongs to the PP2C family.</text>
</comment>
<dbReference type="PROSITE" id="PS51746">
    <property type="entry name" value="PPM_2"/>
    <property type="match status" value="1"/>
</dbReference>
<dbReference type="EMBL" id="FLQU01000353">
    <property type="protein sequence ID" value="SBS84357.1"/>
    <property type="molecule type" value="Genomic_DNA"/>
</dbReference>
<dbReference type="Pfam" id="PF00481">
    <property type="entry name" value="PP2C"/>
    <property type="match status" value="2"/>
</dbReference>
<keyword evidence="4" id="KW-0479">Metal-binding</keyword>
<keyword evidence="7" id="KW-0904">Protein phosphatase</keyword>
<evidence type="ECO:0000256" key="3">
    <source>
        <dbReference type="ARBA" id="ARBA00013081"/>
    </source>
</evidence>
<dbReference type="InterPro" id="IPR036457">
    <property type="entry name" value="PPM-type-like_dom_sf"/>
</dbReference>
<dbReference type="InterPro" id="IPR015655">
    <property type="entry name" value="PP2C"/>
</dbReference>
<feature type="domain" description="PPM-type phosphatase" evidence="12">
    <location>
        <begin position="196"/>
        <end position="752"/>
    </location>
</feature>
<feature type="compositionally biased region" description="Basic and acidic residues" evidence="11">
    <location>
        <begin position="314"/>
        <end position="331"/>
    </location>
</feature>
<dbReference type="Gene3D" id="3.60.40.10">
    <property type="entry name" value="PPM-type phosphatase domain"/>
    <property type="match status" value="2"/>
</dbReference>
<dbReference type="GO" id="GO:0004722">
    <property type="term" value="F:protein serine/threonine phosphatase activity"/>
    <property type="evidence" value="ECO:0007669"/>
    <property type="project" value="UniProtKB-EC"/>
</dbReference>
<evidence type="ECO:0000256" key="9">
    <source>
        <dbReference type="ARBA" id="ARBA00047761"/>
    </source>
</evidence>
<protein>
    <recommendedName>
        <fullName evidence="3">protein-serine/threonine phosphatase</fullName>
        <ecNumber evidence="3">3.1.3.16</ecNumber>
    </recommendedName>
</protein>
<dbReference type="Proteomes" id="UP000078560">
    <property type="component" value="Unassembled WGS sequence"/>
</dbReference>
<keyword evidence="5" id="KW-0378">Hydrolase</keyword>
<evidence type="ECO:0000256" key="8">
    <source>
        <dbReference type="ARBA" id="ARBA00023211"/>
    </source>
</evidence>